<proteinExistence type="predicted"/>
<gene>
    <name evidence="2" type="ORF">QF092_11595</name>
</gene>
<accession>A0ABY8Q2K6</accession>
<sequence length="66" mass="7006">MTKRSQKTTGEMISTMVFAGAGCLLMLGALDPEMTLGERLALGFGALGGFAAAARFLIAALWARWR</sequence>
<keyword evidence="1" id="KW-0472">Membrane</keyword>
<protein>
    <submittedName>
        <fullName evidence="2">Uncharacterized protein</fullName>
    </submittedName>
</protein>
<reference evidence="2 3" key="1">
    <citation type="submission" date="2023-04" db="EMBL/GenBank/DDBJ databases">
        <title>YMD61, complete Genome.</title>
        <authorList>
            <person name="Zhang J."/>
        </authorList>
    </citation>
    <scope>NUCLEOTIDE SEQUENCE [LARGE SCALE GENOMIC DNA]</scope>
    <source>
        <strain evidence="2 3">YMD61</strain>
    </source>
</reference>
<evidence type="ECO:0000313" key="2">
    <source>
        <dbReference type="EMBL" id="WGV14929.1"/>
    </source>
</evidence>
<keyword evidence="1" id="KW-0812">Transmembrane</keyword>
<feature type="transmembrane region" description="Helical" evidence="1">
    <location>
        <begin position="42"/>
        <end position="63"/>
    </location>
</feature>
<feature type="transmembrane region" description="Helical" evidence="1">
    <location>
        <begin position="12"/>
        <end position="30"/>
    </location>
</feature>
<dbReference type="RefSeq" id="WP_281464060.1">
    <property type="nucleotide sequence ID" value="NZ_CP124535.1"/>
</dbReference>
<dbReference type="PROSITE" id="PS51257">
    <property type="entry name" value="PROKAR_LIPOPROTEIN"/>
    <property type="match status" value="1"/>
</dbReference>
<evidence type="ECO:0000313" key="3">
    <source>
        <dbReference type="Proteomes" id="UP001230978"/>
    </source>
</evidence>
<dbReference type="Proteomes" id="UP001230978">
    <property type="component" value="Chromosome"/>
</dbReference>
<keyword evidence="1" id="KW-1133">Transmembrane helix</keyword>
<dbReference type="EMBL" id="CP124535">
    <property type="protein sequence ID" value="WGV14929.1"/>
    <property type="molecule type" value="Genomic_DNA"/>
</dbReference>
<keyword evidence="3" id="KW-1185">Reference proteome</keyword>
<evidence type="ECO:0000256" key="1">
    <source>
        <dbReference type="SAM" id="Phobius"/>
    </source>
</evidence>
<organism evidence="2 3">
    <name type="scientific">Fuscovulum ytuae</name>
    <dbReference type="NCBI Taxonomy" id="3042299"/>
    <lineage>
        <taxon>Bacteria</taxon>
        <taxon>Pseudomonadati</taxon>
        <taxon>Pseudomonadota</taxon>
        <taxon>Alphaproteobacteria</taxon>
        <taxon>Rhodobacterales</taxon>
        <taxon>Paracoccaceae</taxon>
        <taxon>Fuscovulum</taxon>
    </lineage>
</organism>
<name>A0ABY8Q2K6_9RHOB</name>